<keyword evidence="1" id="KW-0732">Signal</keyword>
<gene>
    <name evidence="2" type="ORF">DFJ43DRAFT_154136</name>
</gene>
<evidence type="ECO:0000313" key="3">
    <source>
        <dbReference type="Proteomes" id="UP001176059"/>
    </source>
</evidence>
<name>A0AA38JPR0_9AGAR</name>
<sequence length="173" mass="19621">MLLTSLFVFGLASAALTAPVNTKTPIYPPSLHPGSQHLTPMQDVVHVKFLNPCRYGGIGSPRRVINDEVQLVLKEWREVQHINAKFIVSYQNRYDTEIESNGHDFRFWGAGVGELCRTEVDDCTVRYNPVDGRIVDPEDSESSMAFVFKDGLTSYLHELRYGIRHKVLRTKGQ</sequence>
<protein>
    <submittedName>
        <fullName evidence="2">Uncharacterized protein</fullName>
    </submittedName>
</protein>
<evidence type="ECO:0000256" key="1">
    <source>
        <dbReference type="SAM" id="SignalP"/>
    </source>
</evidence>
<dbReference type="AlphaFoldDB" id="A0AA38JPR0"/>
<reference evidence="2" key="1">
    <citation type="submission" date="2022-08" db="EMBL/GenBank/DDBJ databases">
        <authorList>
            <consortium name="DOE Joint Genome Institute"/>
            <person name="Min B."/>
            <person name="Sierra-Patev S."/>
            <person name="Naranjo-Ortiz M."/>
            <person name="Looney B."/>
            <person name="Konkel Z."/>
            <person name="Slot J.C."/>
            <person name="Sakamoto Y."/>
            <person name="Steenwyk J.L."/>
            <person name="Rokas A."/>
            <person name="Carro J."/>
            <person name="Camarero S."/>
            <person name="Ferreira P."/>
            <person name="Molpeceres G."/>
            <person name="Ruiz-duenas F.J."/>
            <person name="Serrano A."/>
            <person name="Henrissat B."/>
            <person name="Drula E."/>
            <person name="Hughes K.W."/>
            <person name="Mata J.L."/>
            <person name="Ishikawa N.K."/>
            <person name="Vargas-Isla R."/>
            <person name="Ushijima S."/>
            <person name="Smith C.A."/>
            <person name="Ahrendt S."/>
            <person name="Andreopoulos W."/>
            <person name="He G."/>
            <person name="LaButti K."/>
            <person name="Lipzen A."/>
            <person name="Ng V."/>
            <person name="Riley R."/>
            <person name="Sandor L."/>
            <person name="Barry K."/>
            <person name="Martinez A.T."/>
            <person name="Xiao Y."/>
            <person name="Gibbons J.G."/>
            <person name="Terashima K."/>
            <person name="Hibbett D.S."/>
            <person name="Grigoriev I.V."/>
        </authorList>
    </citation>
    <scope>NUCLEOTIDE SEQUENCE</scope>
    <source>
        <strain evidence="2">ET3784</strain>
    </source>
</reference>
<feature type="chain" id="PRO_5041468769" evidence="1">
    <location>
        <begin position="18"/>
        <end position="173"/>
    </location>
</feature>
<dbReference type="EMBL" id="JANVFO010000014">
    <property type="protein sequence ID" value="KAJ3734255.1"/>
    <property type="molecule type" value="Genomic_DNA"/>
</dbReference>
<dbReference type="Proteomes" id="UP001176059">
    <property type="component" value="Unassembled WGS sequence"/>
</dbReference>
<reference evidence="2" key="2">
    <citation type="journal article" date="2023" name="Proc. Natl. Acad. Sci. U.S.A.">
        <title>A global phylogenomic analysis of the shiitake genus Lentinula.</title>
        <authorList>
            <person name="Sierra-Patev S."/>
            <person name="Min B."/>
            <person name="Naranjo-Ortiz M."/>
            <person name="Looney B."/>
            <person name="Konkel Z."/>
            <person name="Slot J.C."/>
            <person name="Sakamoto Y."/>
            <person name="Steenwyk J.L."/>
            <person name="Rokas A."/>
            <person name="Carro J."/>
            <person name="Camarero S."/>
            <person name="Ferreira P."/>
            <person name="Molpeceres G."/>
            <person name="Ruiz-Duenas F.J."/>
            <person name="Serrano A."/>
            <person name="Henrissat B."/>
            <person name="Drula E."/>
            <person name="Hughes K.W."/>
            <person name="Mata J.L."/>
            <person name="Ishikawa N.K."/>
            <person name="Vargas-Isla R."/>
            <person name="Ushijima S."/>
            <person name="Smith C.A."/>
            <person name="Donoghue J."/>
            <person name="Ahrendt S."/>
            <person name="Andreopoulos W."/>
            <person name="He G."/>
            <person name="LaButti K."/>
            <person name="Lipzen A."/>
            <person name="Ng V."/>
            <person name="Riley R."/>
            <person name="Sandor L."/>
            <person name="Barry K."/>
            <person name="Martinez A.T."/>
            <person name="Xiao Y."/>
            <person name="Gibbons J.G."/>
            <person name="Terashima K."/>
            <person name="Grigoriev I.V."/>
            <person name="Hibbett D."/>
        </authorList>
    </citation>
    <scope>NUCLEOTIDE SEQUENCE</scope>
    <source>
        <strain evidence="2">ET3784</strain>
    </source>
</reference>
<accession>A0AA38JPR0</accession>
<comment type="caution">
    <text evidence="2">The sequence shown here is derived from an EMBL/GenBank/DDBJ whole genome shotgun (WGS) entry which is preliminary data.</text>
</comment>
<evidence type="ECO:0000313" key="2">
    <source>
        <dbReference type="EMBL" id="KAJ3734255.1"/>
    </source>
</evidence>
<organism evidence="2 3">
    <name type="scientific">Lentinula guzmanii</name>
    <dbReference type="NCBI Taxonomy" id="2804957"/>
    <lineage>
        <taxon>Eukaryota</taxon>
        <taxon>Fungi</taxon>
        <taxon>Dikarya</taxon>
        <taxon>Basidiomycota</taxon>
        <taxon>Agaricomycotina</taxon>
        <taxon>Agaricomycetes</taxon>
        <taxon>Agaricomycetidae</taxon>
        <taxon>Agaricales</taxon>
        <taxon>Marasmiineae</taxon>
        <taxon>Omphalotaceae</taxon>
        <taxon>Lentinula</taxon>
    </lineage>
</organism>
<proteinExistence type="predicted"/>
<feature type="signal peptide" evidence="1">
    <location>
        <begin position="1"/>
        <end position="17"/>
    </location>
</feature>
<keyword evidence="3" id="KW-1185">Reference proteome</keyword>